<feature type="region of interest" description="Disordered" evidence="1">
    <location>
        <begin position="260"/>
        <end position="307"/>
    </location>
</feature>
<accession>A0A6J2Y018</accession>
<evidence type="ECO:0000313" key="4">
    <source>
        <dbReference type="RefSeq" id="XP_030757067.1"/>
    </source>
</evidence>
<sequence length="307" mass="35078">MSENSENTNKDGWFNSWLSTAKNISTEVLEFVKKDLEEFGTAVKTEATNVASSAGAVVEKTLSLESPDSTVNSVKRSFSTFLGQMNTVLNPSPDDSDTEILIIENSETHEPNSYQKALYELQSNPETYMYDPEPKLQKQYDCWLEILDTDQLSDDRIAKHVNSSEVLKKFYAKLVPEILEHQLFWKRYLFKKALLEDELARQEIIDKNKQKDKKEIENKENNETEGEGLKWENEYFSANVDLTEEQQIALLEDYEKEQKNKSVSSKKLSPNSQEKHKCKGDGASPCTPGSSTCSTDDDWEKISDPEK</sequence>
<name>A0A6J2Y018_SITOR</name>
<dbReference type="Proteomes" id="UP000504635">
    <property type="component" value="Unplaced"/>
</dbReference>
<dbReference type="SUPFAM" id="SSF140383">
    <property type="entry name" value="BSD domain-like"/>
    <property type="match status" value="1"/>
</dbReference>
<dbReference type="PANTHER" id="PTHR16019:SF5">
    <property type="entry name" value="BSD DOMAIN-CONTAINING PROTEIN 1"/>
    <property type="match status" value="1"/>
</dbReference>
<reference evidence="4" key="1">
    <citation type="submission" date="2025-08" db="UniProtKB">
        <authorList>
            <consortium name="RefSeq"/>
        </authorList>
    </citation>
    <scope>IDENTIFICATION</scope>
    <source>
        <tissue evidence="4">Gonads</tissue>
    </source>
</reference>
<organism evidence="3 4">
    <name type="scientific">Sitophilus oryzae</name>
    <name type="common">Rice weevil</name>
    <name type="synonym">Curculio oryzae</name>
    <dbReference type="NCBI Taxonomy" id="7048"/>
    <lineage>
        <taxon>Eukaryota</taxon>
        <taxon>Metazoa</taxon>
        <taxon>Ecdysozoa</taxon>
        <taxon>Arthropoda</taxon>
        <taxon>Hexapoda</taxon>
        <taxon>Insecta</taxon>
        <taxon>Pterygota</taxon>
        <taxon>Neoptera</taxon>
        <taxon>Endopterygota</taxon>
        <taxon>Coleoptera</taxon>
        <taxon>Polyphaga</taxon>
        <taxon>Cucujiformia</taxon>
        <taxon>Curculionidae</taxon>
        <taxon>Dryophthorinae</taxon>
        <taxon>Sitophilus</taxon>
    </lineage>
</organism>
<dbReference type="PANTHER" id="PTHR16019">
    <property type="entry name" value="SYNAPSE-ASSOCIATED PROTEIN"/>
    <property type="match status" value="1"/>
</dbReference>
<dbReference type="GeneID" id="115882938"/>
<dbReference type="InterPro" id="IPR035925">
    <property type="entry name" value="BSD_dom_sf"/>
</dbReference>
<dbReference type="PROSITE" id="PS50858">
    <property type="entry name" value="BSD"/>
    <property type="match status" value="1"/>
</dbReference>
<dbReference type="AlphaFoldDB" id="A0A6J2Y018"/>
<dbReference type="InterPro" id="IPR051494">
    <property type="entry name" value="BSD_domain-containing"/>
</dbReference>
<dbReference type="InterPro" id="IPR005607">
    <property type="entry name" value="BSD_dom"/>
</dbReference>
<feature type="compositionally biased region" description="Low complexity" evidence="1">
    <location>
        <begin position="284"/>
        <end position="294"/>
    </location>
</feature>
<feature type="compositionally biased region" description="Polar residues" evidence="1">
    <location>
        <begin position="261"/>
        <end position="272"/>
    </location>
</feature>
<evidence type="ECO:0000256" key="1">
    <source>
        <dbReference type="SAM" id="MobiDB-lite"/>
    </source>
</evidence>
<gene>
    <name evidence="4" type="primary">LOC115882938</name>
</gene>
<dbReference type="RefSeq" id="XP_030757067.1">
    <property type="nucleotide sequence ID" value="XM_030901207.1"/>
</dbReference>
<dbReference type="GO" id="GO:0005737">
    <property type="term" value="C:cytoplasm"/>
    <property type="evidence" value="ECO:0007669"/>
    <property type="project" value="TreeGrafter"/>
</dbReference>
<protein>
    <submittedName>
        <fullName evidence="4">BSD domain-containing protein 1-like isoform X2</fullName>
    </submittedName>
</protein>
<keyword evidence="3" id="KW-1185">Reference proteome</keyword>
<dbReference type="Pfam" id="PF03909">
    <property type="entry name" value="BSD"/>
    <property type="match status" value="1"/>
</dbReference>
<dbReference type="Gene3D" id="1.10.3970.10">
    <property type="entry name" value="BSD domain"/>
    <property type="match status" value="1"/>
</dbReference>
<evidence type="ECO:0000259" key="2">
    <source>
        <dbReference type="PROSITE" id="PS50858"/>
    </source>
</evidence>
<feature type="region of interest" description="Disordered" evidence="1">
    <location>
        <begin position="211"/>
        <end position="230"/>
    </location>
</feature>
<feature type="domain" description="BSD" evidence="2">
    <location>
        <begin position="143"/>
        <end position="196"/>
    </location>
</feature>
<dbReference type="OrthoDB" id="73788at2759"/>
<evidence type="ECO:0000313" key="3">
    <source>
        <dbReference type="Proteomes" id="UP000504635"/>
    </source>
</evidence>
<proteinExistence type="predicted"/>